<evidence type="ECO:0000256" key="2">
    <source>
        <dbReference type="ARBA" id="ARBA00022603"/>
    </source>
</evidence>
<feature type="binding site" evidence="11">
    <location>
        <position position="66"/>
    </location>
    <ligand>
        <name>S-adenosyl-L-methionine</name>
        <dbReference type="ChEBI" id="CHEBI:59789"/>
    </ligand>
</feature>
<comment type="catalytic activity">
    <reaction evidence="8">
        <text>N-terminal L-seryl-L-prolyl-L-lysyl-[protein] + 3 S-adenosyl-L-methionine = N-terminal N,N,N-trimethyl-L-seryl-L-prolyl-L-lysyl-[protein] + 3 S-adenosyl-L-homocysteine + 3 H(+)</text>
        <dbReference type="Rhea" id="RHEA:54724"/>
        <dbReference type="Rhea" id="RHEA-COMP:13789"/>
        <dbReference type="Rhea" id="RHEA-COMP:13973"/>
        <dbReference type="ChEBI" id="CHEBI:15378"/>
        <dbReference type="ChEBI" id="CHEBI:57856"/>
        <dbReference type="ChEBI" id="CHEBI:59789"/>
        <dbReference type="ChEBI" id="CHEBI:138061"/>
        <dbReference type="ChEBI" id="CHEBI:138317"/>
        <dbReference type="EC" id="2.1.1.244"/>
    </reaction>
</comment>
<evidence type="ECO:0000256" key="11">
    <source>
        <dbReference type="PIRSR" id="PIRSR016958-1"/>
    </source>
</evidence>
<keyword evidence="4 11" id="KW-0949">S-adenosyl-L-methionine</keyword>
<dbReference type="GO" id="GO:0005737">
    <property type="term" value="C:cytoplasm"/>
    <property type="evidence" value="ECO:0007669"/>
    <property type="project" value="TreeGrafter"/>
</dbReference>
<evidence type="ECO:0000256" key="9">
    <source>
        <dbReference type="ARBA" id="ARBA00047885"/>
    </source>
</evidence>
<organism evidence="12">
    <name type="scientific">Melanaphis sacchari</name>
    <dbReference type="NCBI Taxonomy" id="742174"/>
    <lineage>
        <taxon>Eukaryota</taxon>
        <taxon>Metazoa</taxon>
        <taxon>Ecdysozoa</taxon>
        <taxon>Arthropoda</taxon>
        <taxon>Hexapoda</taxon>
        <taxon>Insecta</taxon>
        <taxon>Pterygota</taxon>
        <taxon>Neoptera</taxon>
        <taxon>Paraneoptera</taxon>
        <taxon>Hemiptera</taxon>
        <taxon>Sternorrhyncha</taxon>
        <taxon>Aphidomorpha</taxon>
        <taxon>Aphidoidea</taxon>
        <taxon>Aphididae</taxon>
        <taxon>Aphidini</taxon>
        <taxon>Melanaphis</taxon>
    </lineage>
</organism>
<dbReference type="CDD" id="cd02440">
    <property type="entry name" value="AdoMet_MTases"/>
    <property type="match status" value="1"/>
</dbReference>
<dbReference type="Pfam" id="PF05891">
    <property type="entry name" value="Methyltransf_PK"/>
    <property type="match status" value="1"/>
</dbReference>
<dbReference type="SUPFAM" id="SSF53335">
    <property type="entry name" value="S-adenosyl-L-methionine-dependent methyltransferases"/>
    <property type="match status" value="1"/>
</dbReference>
<evidence type="ECO:0000256" key="10">
    <source>
        <dbReference type="ARBA" id="ARBA00048167"/>
    </source>
</evidence>
<dbReference type="Gene3D" id="3.40.50.150">
    <property type="entry name" value="Vaccinia Virus protein VP39"/>
    <property type="match status" value="1"/>
</dbReference>
<keyword evidence="2 12" id="KW-0489">Methyltransferase</keyword>
<protein>
    <recommendedName>
        <fullName evidence="6">Alpha N-terminal protein methyltransferase 1</fullName>
        <ecNumber evidence="5">2.1.1.244</ecNumber>
    </recommendedName>
    <alternativeName>
        <fullName evidence="7">X-Pro-Lys N-terminal protein methyltransferase 1</fullName>
    </alternativeName>
</protein>
<feature type="binding site" evidence="11">
    <location>
        <position position="126"/>
    </location>
    <ligand>
        <name>S-adenosyl-L-methionine</name>
        <dbReference type="ChEBI" id="CHEBI:59789"/>
    </ligand>
</feature>
<evidence type="ECO:0000256" key="5">
    <source>
        <dbReference type="ARBA" id="ARBA00039112"/>
    </source>
</evidence>
<sequence length="223" mass="25459">MNELDYEKSKKYWSNVPASVNGMLGGFSCLTTKDIKDSDLFLRKLFRMENGPSNGRVLDCGAGIGRITKNLLCKHFKCVDMLEQDEKFLEKAKLNCFGSNVENFYCSGLQEFTPTDNQKYDVIWIQWVLGYITDDDLVNFLNKCCKLLNTNGVIVVKENISQEEEGEVDSEDSSITRSFLQFCIIFQKANLVCKARRTQNNFPSELFKVEMFALQPANDKSNS</sequence>
<evidence type="ECO:0000256" key="4">
    <source>
        <dbReference type="ARBA" id="ARBA00022691"/>
    </source>
</evidence>
<accession>A0A2H8TWN3</accession>
<comment type="catalytic activity">
    <reaction evidence="10">
        <text>N-terminal L-alanyl-L-prolyl-L-lysyl-[protein] + 3 S-adenosyl-L-methionine = N-terminal N,N,N-trimethyl-L-alanyl-L-prolyl-L-lysyl-[protein] + 3 S-adenosyl-L-homocysteine + 3 H(+)</text>
        <dbReference type="Rhea" id="RHEA:54712"/>
        <dbReference type="Rhea" id="RHEA-COMP:13785"/>
        <dbReference type="Rhea" id="RHEA-COMP:13971"/>
        <dbReference type="ChEBI" id="CHEBI:15378"/>
        <dbReference type="ChEBI" id="CHEBI:57856"/>
        <dbReference type="ChEBI" id="CHEBI:59789"/>
        <dbReference type="ChEBI" id="CHEBI:138057"/>
        <dbReference type="ChEBI" id="CHEBI:138315"/>
        <dbReference type="EC" id="2.1.1.244"/>
    </reaction>
</comment>
<dbReference type="EC" id="2.1.1.244" evidence="5"/>
<gene>
    <name evidence="12" type="primary">mettl11a_3</name>
</gene>
<evidence type="ECO:0000313" key="12">
    <source>
        <dbReference type="EMBL" id="MBW17952.1"/>
    </source>
</evidence>
<dbReference type="GO" id="GO:0032259">
    <property type="term" value="P:methylation"/>
    <property type="evidence" value="ECO:0007669"/>
    <property type="project" value="UniProtKB-KW"/>
</dbReference>
<dbReference type="AlphaFoldDB" id="A0A2H8TWN3"/>
<dbReference type="OrthoDB" id="1298661at2759"/>
<reference evidence="12" key="1">
    <citation type="submission" date="2017-10" db="EMBL/GenBank/DDBJ databases">
        <title>Transcriptome Assembly of Sugarcane Aphid Adults.</title>
        <authorList>
            <person name="Scully E.D."/>
            <person name="Palmer N.A."/>
            <person name="Geib S.M."/>
            <person name="Sarath G."/>
            <person name="Sattler S.E."/>
        </authorList>
    </citation>
    <scope>NUCLEOTIDE SEQUENCE</scope>
    <source>
        <tissue evidence="12">Whole body</tissue>
    </source>
</reference>
<keyword evidence="3 12" id="KW-0808">Transferase</keyword>
<evidence type="ECO:0000256" key="7">
    <source>
        <dbReference type="ARBA" id="ARBA00043129"/>
    </source>
</evidence>
<evidence type="ECO:0000256" key="1">
    <source>
        <dbReference type="ARBA" id="ARBA00009059"/>
    </source>
</evidence>
<comment type="catalytic activity">
    <reaction evidence="9">
        <text>N-terminal L-prolyl-L-prolyl-L-lysyl-[protein] + 2 S-adenosyl-L-methionine = N-terminal N,N-dimethyl-L-prolyl-L-prolyl-L-lysyl-[protein] + 2 S-adenosyl-L-homocysteine + 2 H(+)</text>
        <dbReference type="Rhea" id="RHEA:54736"/>
        <dbReference type="Rhea" id="RHEA-COMP:13787"/>
        <dbReference type="Rhea" id="RHEA-COMP:13974"/>
        <dbReference type="ChEBI" id="CHEBI:15378"/>
        <dbReference type="ChEBI" id="CHEBI:57856"/>
        <dbReference type="ChEBI" id="CHEBI:59789"/>
        <dbReference type="ChEBI" id="CHEBI:138059"/>
        <dbReference type="ChEBI" id="CHEBI:138318"/>
        <dbReference type="EC" id="2.1.1.244"/>
    </reaction>
</comment>
<feature type="binding site" evidence="11">
    <location>
        <begin position="109"/>
        <end position="110"/>
    </location>
    <ligand>
        <name>S-adenosyl-L-methionine</name>
        <dbReference type="ChEBI" id="CHEBI:59789"/>
    </ligand>
</feature>
<dbReference type="EMBL" id="GFXV01006147">
    <property type="protein sequence ID" value="MBW17952.1"/>
    <property type="molecule type" value="Transcribed_RNA"/>
</dbReference>
<dbReference type="InterPro" id="IPR008576">
    <property type="entry name" value="MeTrfase_NTM1"/>
</dbReference>
<evidence type="ECO:0000256" key="6">
    <source>
        <dbReference type="ARBA" id="ARBA00039449"/>
    </source>
</evidence>
<evidence type="ECO:0000256" key="3">
    <source>
        <dbReference type="ARBA" id="ARBA00022679"/>
    </source>
</evidence>
<dbReference type="PANTHER" id="PTHR12753">
    <property type="entry name" value="AD-003 - RELATED"/>
    <property type="match status" value="1"/>
</dbReference>
<comment type="similarity">
    <text evidence="1">Belongs to the methyltransferase superfamily. NTM1 family.</text>
</comment>
<dbReference type="PANTHER" id="PTHR12753:SF0">
    <property type="entry name" value="ALPHA N-TERMINAL PROTEIN METHYLTRANSFERASE 1"/>
    <property type="match status" value="1"/>
</dbReference>
<evidence type="ECO:0000256" key="8">
    <source>
        <dbReference type="ARBA" id="ARBA00047306"/>
    </source>
</evidence>
<dbReference type="PIRSF" id="PIRSF016958">
    <property type="entry name" value="DUF858_MeTrfase_lik"/>
    <property type="match status" value="1"/>
</dbReference>
<dbReference type="GO" id="GO:0071885">
    <property type="term" value="F:N-terminal protein N-methyltransferase activity"/>
    <property type="evidence" value="ECO:0007669"/>
    <property type="project" value="UniProtKB-EC"/>
</dbReference>
<dbReference type="FunFam" id="3.40.50.150:FF:000025">
    <property type="entry name" value="N-terminal Xaa-Pro-Lys N-methyltransferase 1"/>
    <property type="match status" value="1"/>
</dbReference>
<proteinExistence type="inferred from homology"/>
<dbReference type="InterPro" id="IPR029063">
    <property type="entry name" value="SAM-dependent_MTases_sf"/>
</dbReference>
<name>A0A2H8TWN3_9HEMI</name>
<feature type="binding site" evidence="11">
    <location>
        <position position="61"/>
    </location>
    <ligand>
        <name>S-adenosyl-L-methionine</name>
        <dbReference type="ChEBI" id="CHEBI:59789"/>
    </ligand>
</feature>